<feature type="non-terminal residue" evidence="1">
    <location>
        <position position="122"/>
    </location>
</feature>
<organism evidence="1">
    <name type="scientific">Graphocephala atropunctata</name>
    <dbReference type="NCBI Taxonomy" id="36148"/>
    <lineage>
        <taxon>Eukaryota</taxon>
        <taxon>Metazoa</taxon>
        <taxon>Ecdysozoa</taxon>
        <taxon>Arthropoda</taxon>
        <taxon>Hexapoda</taxon>
        <taxon>Insecta</taxon>
        <taxon>Pterygota</taxon>
        <taxon>Neoptera</taxon>
        <taxon>Paraneoptera</taxon>
        <taxon>Hemiptera</taxon>
        <taxon>Auchenorrhyncha</taxon>
        <taxon>Membracoidea</taxon>
        <taxon>Cicadellidae</taxon>
        <taxon>Cicadellinae</taxon>
        <taxon>Cicadellini</taxon>
        <taxon>Graphocephala</taxon>
    </lineage>
</organism>
<sequence length="122" mass="13639">MGNLQNWTDATVEEANKLVIDNGDQDNIMFAPNIVKKLRHLLLIFPLWSNALSNKMNSPYNTAVGSFVESEINQLKNNLLKKNSRVDEFLMDYLQVCDGSLKIASCMEAVTIEDSSNFLGPA</sequence>
<reference evidence="1" key="1">
    <citation type="submission" date="2015-11" db="EMBL/GenBank/DDBJ databases">
        <title>De novo transcriptome assembly of four potential Pierce s Disease insect vectors from Arizona vineyards.</title>
        <authorList>
            <person name="Tassone E.E."/>
        </authorList>
    </citation>
    <scope>NUCLEOTIDE SEQUENCE</scope>
</reference>
<gene>
    <name evidence="1" type="ORF">g.2261</name>
</gene>
<proteinExistence type="predicted"/>
<evidence type="ECO:0000313" key="1">
    <source>
        <dbReference type="EMBL" id="JAT32976.1"/>
    </source>
</evidence>
<protein>
    <submittedName>
        <fullName evidence="1">Uncharacterized protein</fullName>
    </submittedName>
</protein>
<dbReference type="AlphaFoldDB" id="A0A1B6MAM7"/>
<dbReference type="EMBL" id="GEBQ01007001">
    <property type="protein sequence ID" value="JAT32976.1"/>
    <property type="molecule type" value="Transcribed_RNA"/>
</dbReference>
<name>A0A1B6MAM7_9HEMI</name>
<accession>A0A1B6MAM7</accession>